<dbReference type="Proteomes" id="UP001152795">
    <property type="component" value="Unassembled WGS sequence"/>
</dbReference>
<keyword evidence="2" id="KW-1185">Reference proteome</keyword>
<organism evidence="1 2">
    <name type="scientific">Paramuricea clavata</name>
    <name type="common">Red gorgonian</name>
    <name type="synonym">Violescent sea-whip</name>
    <dbReference type="NCBI Taxonomy" id="317549"/>
    <lineage>
        <taxon>Eukaryota</taxon>
        <taxon>Metazoa</taxon>
        <taxon>Cnidaria</taxon>
        <taxon>Anthozoa</taxon>
        <taxon>Octocorallia</taxon>
        <taxon>Malacalcyonacea</taxon>
        <taxon>Plexauridae</taxon>
        <taxon>Paramuricea</taxon>
    </lineage>
</organism>
<dbReference type="PANTHER" id="PTHR47331">
    <property type="entry name" value="PHD-TYPE DOMAIN-CONTAINING PROTEIN"/>
    <property type="match status" value="1"/>
</dbReference>
<dbReference type="OrthoDB" id="5987622at2759"/>
<dbReference type="Pfam" id="PF03564">
    <property type="entry name" value="DUF1759"/>
    <property type="match status" value="1"/>
</dbReference>
<dbReference type="InterPro" id="IPR008042">
    <property type="entry name" value="Retrotrans_Pao"/>
</dbReference>
<sequence>MAMDPGGHKTDEKTIRGVLEAKCTKKDEKVSDYNSNIEDQVYFEGIRDLTQERLEMLSQKTSNSVKSRMSRLSRASSVSSKQAAANAAALKEKMLSLKRKQNIERQQEELKHHQRELECNTQPTSNTLHENTTEMSQLPTIAKDMNTGTSNPTKPAFTPVNAHTQPVNHLQPTTTTSPLEQIQRETFEIQRQQVELMKRMSLPTPKPPVFSGNILAYPKWTLAFDALIDGEAVNPAHKLYYLGEYTSGQAQKMIDGLLGLQSDDAYKRARQILQERFGDPYKIYQAYNERLKSWPVCSKASELQEFSDFLVTVQETMKTVKHLKDFDTFSAIQDLVVRLPPYYSKKWLQSAKAVELVKGKYDFNDLVDFVQKAAKDATHPVFSHEVLLSKRKELLKDKKQEDKNSYHKRKFGSFNTSKYNESSGHSDKNINELMCPACRKPHKLENCDIFLKKSVKERSELAKSKGLCFLCLCHGHMARSCKESIRCQTCKKPHATLLHFESKESKNGNKNENEESSKEKPKVANRVVVCHSNDCNEVTTSSLILPVWICHKDNPEKKIMTYAVLDDQSDTCFVTDSVCDQLEIEGPETVIELGTMHAVEDIRTQKISGLIVSSEDKSVDVPLPKAYSRENIPARRDQIPRVEMAINWSHLSPIANEIPEYRDDLGIGLLIGNNCVEAIKPRDVIPGKPQDPYAIRTVFGWGLIGVTNPVDHRECQSDGTRIHCHRVTTKDITTQSTGSTFVEQTQVKEVLNPHEVLKMFEQDFSEKKREKPMSLEDRMFLDITKREIHVTDDGHYELPLPFRNDKVELPSNRKLAESRLDGLKAKFAKDVKYKRDYMQFMDDMMKKGYAEKAPQTDGKPWYIPHHGVYHTHKPNKIRVVFDCSAEYEGQSLNQHLLQGPDLTNSLTGVRVNEEHRDYLRFLWWPDGDTSKEPEDYRMRVHLFGATSSPGCSNLALKTTAKAGEEEFGTDATSFVENCFYVDDGLKSVEKVEQATKLIKSSIEMCQKGGFRLHKFTANKREVIESIPVDYRATEVKELDLSHDILPIERVLGMEWCIESDSFRFRITLKDRPLTRRGVLATISSIYDPLGLVAPVLLTGKKILQALCKENADWDDPLPEKLRIEWERWRKDIHLLGNMKVERCYKPESFGDVKKTELHHFSDASCEGYGQCSYIRLVDDSDRIHCSLVVGKSRVAPLKQVSIPRLELTAAVVSVKVSAMLQEELDYKSIEEIYWTDSKVVLGYINNDARRFHVFVANRVQQIRDHSSKDQWNYVESKLNPADEASRGLKACDIVSDSRWINGPSFLYEAHQDWNHFNQPDDKAKLETDDVEVKKVTTFATSVKKFADVVERLEYFSSWHRAKKAIAICLRYRRLLRQRVRKKREEKDVENIEKAATVMKPDQAVTVEEMNAAEREIIKALQKEEFKQEISSLKSKPKVNVPETQRRRNTVARTSPIAKLDPFMDEHGVIRVGGRIRRSNEDGLVRKVKLMVGERRLTKQGRREKPLVSLERPVHKLILLIQGERPGIPAEEPDDK</sequence>
<proteinExistence type="predicted"/>
<dbReference type="Pfam" id="PF05380">
    <property type="entry name" value="Peptidase_A17"/>
    <property type="match status" value="1"/>
</dbReference>
<dbReference type="EMBL" id="CACRXK020010746">
    <property type="protein sequence ID" value="CAB4020034.1"/>
    <property type="molecule type" value="Genomic_DNA"/>
</dbReference>
<gene>
    <name evidence="1" type="ORF">PACLA_8A004295</name>
</gene>
<accession>A0A7D9EZR3</accession>
<evidence type="ECO:0000313" key="1">
    <source>
        <dbReference type="EMBL" id="CAB4020034.1"/>
    </source>
</evidence>
<comment type="caution">
    <text evidence="1">The sequence shown here is derived from an EMBL/GenBank/DDBJ whole genome shotgun (WGS) entry which is preliminary data.</text>
</comment>
<protein>
    <submittedName>
        <fullName evidence="1">Uncharacterized protein</fullName>
    </submittedName>
</protein>
<name>A0A7D9EZR3_PARCT</name>
<evidence type="ECO:0000313" key="2">
    <source>
        <dbReference type="Proteomes" id="UP001152795"/>
    </source>
</evidence>
<dbReference type="InterPro" id="IPR005312">
    <property type="entry name" value="DUF1759"/>
</dbReference>
<reference evidence="1" key="1">
    <citation type="submission" date="2020-04" db="EMBL/GenBank/DDBJ databases">
        <authorList>
            <person name="Alioto T."/>
            <person name="Alioto T."/>
            <person name="Gomez Garrido J."/>
        </authorList>
    </citation>
    <scope>NUCLEOTIDE SEQUENCE</scope>
    <source>
        <strain evidence="1">A484AB</strain>
    </source>
</reference>
<dbReference type="PANTHER" id="PTHR47331:SF5">
    <property type="entry name" value="RIBONUCLEASE H"/>
    <property type="match status" value="1"/>
</dbReference>